<feature type="non-terminal residue" evidence="3">
    <location>
        <position position="1"/>
    </location>
</feature>
<dbReference type="AlphaFoldDB" id="A0A267GML6"/>
<evidence type="ECO:0000256" key="2">
    <source>
        <dbReference type="SAM" id="MobiDB-lite"/>
    </source>
</evidence>
<evidence type="ECO:0000313" key="3">
    <source>
        <dbReference type="EMBL" id="PAA87250.1"/>
    </source>
</evidence>
<comment type="caution">
    <text evidence="3">The sequence shown here is derived from an EMBL/GenBank/DDBJ whole genome shotgun (WGS) entry which is preliminary data.</text>
</comment>
<dbReference type="EMBL" id="NIVC01000240">
    <property type="protein sequence ID" value="PAA87250.1"/>
    <property type="molecule type" value="Genomic_DNA"/>
</dbReference>
<feature type="compositionally biased region" description="Basic and acidic residues" evidence="2">
    <location>
        <begin position="163"/>
        <end position="176"/>
    </location>
</feature>
<sequence length="210" mass="23969">QRQPQLAVTATSAVSVYHKEAVYPADRSSLSMWSSAGPHNKTSIEEANKHLSAMMERVAQLEARCADMEAQAQQKDAEAHQMVSEMSARYQREMDAMGQKLSKATTQVNRLTDLLERKDHEMRTLRQRCQMVDELVQYKTALAKITITLEQVEQFTKYNVNREAYDPREKPREPSTNERLLQRAANGSAGQQQQQLTLPNGEKIEKELYA</sequence>
<gene>
    <name evidence="3" type="ORF">BOX15_Mlig034246g1</name>
</gene>
<evidence type="ECO:0000256" key="1">
    <source>
        <dbReference type="SAM" id="Coils"/>
    </source>
</evidence>
<dbReference type="Proteomes" id="UP000215902">
    <property type="component" value="Unassembled WGS sequence"/>
</dbReference>
<feature type="region of interest" description="Disordered" evidence="2">
    <location>
        <begin position="163"/>
        <end position="210"/>
    </location>
</feature>
<protein>
    <submittedName>
        <fullName evidence="3">Uncharacterized protein</fullName>
    </submittedName>
</protein>
<keyword evidence="1" id="KW-0175">Coiled coil</keyword>
<feature type="coiled-coil region" evidence="1">
    <location>
        <begin position="44"/>
        <end position="128"/>
    </location>
</feature>
<evidence type="ECO:0000313" key="4">
    <source>
        <dbReference type="Proteomes" id="UP000215902"/>
    </source>
</evidence>
<organism evidence="3 4">
    <name type="scientific">Macrostomum lignano</name>
    <dbReference type="NCBI Taxonomy" id="282301"/>
    <lineage>
        <taxon>Eukaryota</taxon>
        <taxon>Metazoa</taxon>
        <taxon>Spiralia</taxon>
        <taxon>Lophotrochozoa</taxon>
        <taxon>Platyhelminthes</taxon>
        <taxon>Rhabditophora</taxon>
        <taxon>Macrostomorpha</taxon>
        <taxon>Macrostomida</taxon>
        <taxon>Macrostomidae</taxon>
        <taxon>Macrostomum</taxon>
    </lineage>
</organism>
<name>A0A267GML6_9PLAT</name>
<proteinExistence type="predicted"/>
<accession>A0A267GML6</accession>
<dbReference type="OrthoDB" id="6413631at2759"/>
<keyword evidence="4" id="KW-1185">Reference proteome</keyword>
<reference evidence="3 4" key="1">
    <citation type="submission" date="2017-06" db="EMBL/GenBank/DDBJ databases">
        <title>A platform for efficient transgenesis in Macrostomum lignano, a flatworm model organism for stem cell research.</title>
        <authorList>
            <person name="Berezikov E."/>
        </authorList>
    </citation>
    <scope>NUCLEOTIDE SEQUENCE [LARGE SCALE GENOMIC DNA]</scope>
    <source>
        <strain evidence="3">DV1</strain>
        <tissue evidence="3">Whole organism</tissue>
    </source>
</reference>